<dbReference type="EMBL" id="JAHCVI010000006">
    <property type="protein sequence ID" value="KAG7283955.1"/>
    <property type="molecule type" value="Genomic_DNA"/>
</dbReference>
<keyword evidence="2" id="KW-0812">Transmembrane</keyword>
<evidence type="ECO:0000256" key="1">
    <source>
        <dbReference type="SAM" id="MobiDB-lite"/>
    </source>
</evidence>
<dbReference type="AlphaFoldDB" id="A0AAD4EMX9"/>
<feature type="region of interest" description="Disordered" evidence="1">
    <location>
        <begin position="296"/>
        <end position="348"/>
    </location>
</feature>
<accession>A0AAD4EMX9</accession>
<dbReference type="Proteomes" id="UP001197093">
    <property type="component" value="Unassembled WGS sequence"/>
</dbReference>
<evidence type="ECO:0000313" key="3">
    <source>
        <dbReference type="EMBL" id="KAG7283955.1"/>
    </source>
</evidence>
<comment type="caution">
    <text evidence="3">The sequence shown here is derived from an EMBL/GenBank/DDBJ whole genome shotgun (WGS) entry which is preliminary data.</text>
</comment>
<proteinExistence type="predicted"/>
<feature type="region of interest" description="Disordered" evidence="1">
    <location>
        <begin position="237"/>
        <end position="262"/>
    </location>
</feature>
<reference evidence="3" key="1">
    <citation type="submission" date="2023-02" db="EMBL/GenBank/DDBJ databases">
        <authorList>
            <person name="Palmer J.M."/>
        </authorList>
    </citation>
    <scope>NUCLEOTIDE SEQUENCE</scope>
    <source>
        <strain evidence="3">FW57</strain>
    </source>
</reference>
<organism evidence="3 4">
    <name type="scientific">Staphylotrichum longicolle</name>
    <dbReference type="NCBI Taxonomy" id="669026"/>
    <lineage>
        <taxon>Eukaryota</taxon>
        <taxon>Fungi</taxon>
        <taxon>Dikarya</taxon>
        <taxon>Ascomycota</taxon>
        <taxon>Pezizomycotina</taxon>
        <taxon>Sordariomycetes</taxon>
        <taxon>Sordariomycetidae</taxon>
        <taxon>Sordariales</taxon>
        <taxon>Chaetomiaceae</taxon>
        <taxon>Staphylotrichum</taxon>
    </lineage>
</organism>
<sequence length="348" mass="36522">MDAASRMRRRRGGSPRLPNLALIAGLFLHPSQFTSTVAAAAVGLPAIPVQSSAHLPHLHQRNEGEHVVLADCRDSAGVISSQMAYFPGDPGDTPQDVAVVSTPAGQAALWVNTKTTGFFTVTSTTFVANLGPRVEEGKFAGTGNNGYGNFSCYQIYHEKLYSYGGTLCAQVYSCDHSDPPAGYGSNSGGGGMSQGTIIGIAVGVVGGLLFIAAAGLVYWYFRRSRRDEAARSELLRTGTLSTGTGPGSDATAVETVSPLSPTPQTRAVMQQMSAVYEVDGRLFRIEMANDNGKFELDAAGHGSAELDPASKPEPSSPETKTVSPLTPGLLDSPVVKDISESPPPKYAR</sequence>
<evidence type="ECO:0000313" key="4">
    <source>
        <dbReference type="Proteomes" id="UP001197093"/>
    </source>
</evidence>
<protein>
    <submittedName>
        <fullName evidence="3">Uncharacterized protein</fullName>
    </submittedName>
</protein>
<evidence type="ECO:0000256" key="2">
    <source>
        <dbReference type="SAM" id="Phobius"/>
    </source>
</evidence>
<keyword evidence="2" id="KW-0472">Membrane</keyword>
<name>A0AAD4EMX9_9PEZI</name>
<keyword evidence="4" id="KW-1185">Reference proteome</keyword>
<keyword evidence="2" id="KW-1133">Transmembrane helix</keyword>
<dbReference type="CDD" id="cd12087">
    <property type="entry name" value="TM_EGFR-like"/>
    <property type="match status" value="1"/>
</dbReference>
<feature type="transmembrane region" description="Helical" evidence="2">
    <location>
        <begin position="197"/>
        <end position="221"/>
    </location>
</feature>
<gene>
    <name evidence="3" type="ORF">NEMBOFW57_010313</name>
</gene>